<comment type="function">
    <text evidence="2">Removal of H(2)O(2), oxidation of toxic reductants, biosynthesis and degradation of lignin, suberization, auxin catabolism, response to environmental stresses such as wounding, pathogen attack and oxidative stress. These functions might be dependent on each isozyme/isoform in each plant tissue.</text>
</comment>
<dbReference type="EMBL" id="JAKOGI010000268">
    <property type="protein sequence ID" value="KAJ8438119.1"/>
    <property type="molecule type" value="Genomic_DNA"/>
</dbReference>
<evidence type="ECO:0000256" key="16">
    <source>
        <dbReference type="PIRSR" id="PIRSR600823-4"/>
    </source>
</evidence>
<feature type="disulfide bond" evidence="17">
    <location>
        <begin position="68"/>
        <end position="73"/>
    </location>
</feature>
<feature type="site" description="Transition state stabilizer" evidence="16">
    <location>
        <position position="62"/>
    </location>
</feature>
<evidence type="ECO:0000256" key="14">
    <source>
        <dbReference type="PIRSR" id="PIRSR600823-2"/>
    </source>
</evidence>
<dbReference type="FunFam" id="1.10.420.10:FF:000006">
    <property type="entry name" value="Peroxidase"/>
    <property type="match status" value="1"/>
</dbReference>
<dbReference type="GO" id="GO:0006979">
    <property type="term" value="P:response to oxidative stress"/>
    <property type="evidence" value="ECO:0007669"/>
    <property type="project" value="UniProtKB-UniRule"/>
</dbReference>
<dbReference type="GO" id="GO:0042744">
    <property type="term" value="P:hydrogen peroxide catabolic process"/>
    <property type="evidence" value="ECO:0007669"/>
    <property type="project" value="UniProtKB-KW"/>
</dbReference>
<evidence type="ECO:0000256" key="5">
    <source>
        <dbReference type="ARBA" id="ARBA00022559"/>
    </source>
</evidence>
<keyword evidence="18" id="KW-0964">Secreted</keyword>
<comment type="caution">
    <text evidence="20">The sequence shown here is derived from an EMBL/GenBank/DDBJ whole genome shotgun (WGS) entry which is preliminary data.</text>
</comment>
<evidence type="ECO:0000256" key="4">
    <source>
        <dbReference type="ARBA" id="ARBA00012313"/>
    </source>
</evidence>
<evidence type="ECO:0000256" key="13">
    <source>
        <dbReference type="PIRSR" id="PIRSR600823-1"/>
    </source>
</evidence>
<dbReference type="PRINTS" id="PR00458">
    <property type="entry name" value="PEROXIDASE"/>
</dbReference>
<evidence type="ECO:0000256" key="18">
    <source>
        <dbReference type="RuleBase" id="RU362060"/>
    </source>
</evidence>
<feature type="binding site" evidence="15">
    <location>
        <position position="72"/>
    </location>
    <ligand>
        <name>Ca(2+)</name>
        <dbReference type="ChEBI" id="CHEBI:29108"/>
        <label>1</label>
    </ligand>
</feature>
<dbReference type="GO" id="GO:0046872">
    <property type="term" value="F:metal ion binding"/>
    <property type="evidence" value="ECO:0007669"/>
    <property type="project" value="UniProtKB-UniRule"/>
</dbReference>
<feature type="disulfide bond" evidence="17">
    <location>
        <begin position="35"/>
        <end position="115"/>
    </location>
</feature>
<dbReference type="GO" id="GO:0020037">
    <property type="term" value="F:heme binding"/>
    <property type="evidence" value="ECO:0007669"/>
    <property type="project" value="UniProtKB-UniRule"/>
</dbReference>
<comment type="similarity">
    <text evidence="18">Belongs to the peroxidase family. Classical plant (class III) peroxidase subfamily.</text>
</comment>
<keyword evidence="11 17" id="KW-1015">Disulfide bond</keyword>
<evidence type="ECO:0000259" key="19">
    <source>
        <dbReference type="PROSITE" id="PS50873"/>
    </source>
</evidence>
<feature type="binding site" evidence="15">
    <location>
        <position position="88"/>
    </location>
    <ligand>
        <name>Ca(2+)</name>
        <dbReference type="ChEBI" id="CHEBI:29108"/>
        <label>1</label>
    </ligand>
</feature>
<dbReference type="PROSITE" id="PS00435">
    <property type="entry name" value="PEROXIDASE_1"/>
    <property type="match status" value="1"/>
</dbReference>
<dbReference type="InterPro" id="IPR033905">
    <property type="entry name" value="Secretory_peroxidase"/>
</dbReference>
<name>A0A9Q1QDV5_9CARY</name>
<dbReference type="GO" id="GO:0140825">
    <property type="term" value="F:lactoperoxidase activity"/>
    <property type="evidence" value="ECO:0007669"/>
    <property type="project" value="UniProtKB-EC"/>
</dbReference>
<evidence type="ECO:0000256" key="3">
    <source>
        <dbReference type="ARBA" id="ARBA00006873"/>
    </source>
</evidence>
<dbReference type="FunFam" id="1.10.520.10:FF:000001">
    <property type="entry name" value="Peroxidase"/>
    <property type="match status" value="1"/>
</dbReference>
<evidence type="ECO:0000256" key="11">
    <source>
        <dbReference type="ARBA" id="ARBA00023157"/>
    </source>
</evidence>
<feature type="binding site" evidence="15">
    <location>
        <position position="70"/>
    </location>
    <ligand>
        <name>Ca(2+)</name>
        <dbReference type="ChEBI" id="CHEBI:29108"/>
        <label>1</label>
    </ligand>
</feature>
<organism evidence="20 21">
    <name type="scientific">Carnegiea gigantea</name>
    <dbReference type="NCBI Taxonomy" id="171969"/>
    <lineage>
        <taxon>Eukaryota</taxon>
        <taxon>Viridiplantae</taxon>
        <taxon>Streptophyta</taxon>
        <taxon>Embryophyta</taxon>
        <taxon>Tracheophyta</taxon>
        <taxon>Spermatophyta</taxon>
        <taxon>Magnoliopsida</taxon>
        <taxon>eudicotyledons</taxon>
        <taxon>Gunneridae</taxon>
        <taxon>Pentapetalae</taxon>
        <taxon>Caryophyllales</taxon>
        <taxon>Cactineae</taxon>
        <taxon>Cactaceae</taxon>
        <taxon>Cactoideae</taxon>
        <taxon>Echinocereeae</taxon>
        <taxon>Carnegiea</taxon>
    </lineage>
</organism>
<dbReference type="InterPro" id="IPR000823">
    <property type="entry name" value="Peroxidase_pln"/>
</dbReference>
<keyword evidence="10 15" id="KW-0408">Iron</keyword>
<evidence type="ECO:0000256" key="12">
    <source>
        <dbReference type="ARBA" id="ARBA00023180"/>
    </source>
</evidence>
<dbReference type="Pfam" id="PF00141">
    <property type="entry name" value="peroxidase"/>
    <property type="match status" value="1"/>
</dbReference>
<comment type="cofactor">
    <cofactor evidence="15 18">
        <name>Ca(2+)</name>
        <dbReference type="ChEBI" id="CHEBI:29108"/>
    </cofactor>
    <text evidence="15 18">Binds 2 calcium ions per subunit.</text>
</comment>
<dbReference type="EC" id="1.11.1.7" evidence="4 18"/>
<evidence type="ECO:0000313" key="21">
    <source>
        <dbReference type="Proteomes" id="UP001153076"/>
    </source>
</evidence>
<dbReference type="Gene3D" id="1.10.420.10">
    <property type="entry name" value="Peroxidase, domain 2"/>
    <property type="match status" value="1"/>
</dbReference>
<gene>
    <name evidence="20" type="ORF">Cgig2_015376</name>
</gene>
<comment type="subcellular location">
    <subcellularLocation>
        <location evidence="18">Secreted</location>
    </subcellularLocation>
</comment>
<evidence type="ECO:0000256" key="2">
    <source>
        <dbReference type="ARBA" id="ARBA00002322"/>
    </source>
</evidence>
<feature type="binding site" evidence="15">
    <location>
        <position position="76"/>
    </location>
    <ligand>
        <name>Ca(2+)</name>
        <dbReference type="ChEBI" id="CHEBI:29108"/>
        <label>1</label>
    </ligand>
</feature>
<proteinExistence type="inferred from homology"/>
<comment type="similarity">
    <text evidence="3">Belongs to the peroxidase family. Ascorbate peroxidase subfamily.</text>
</comment>
<feature type="disulfide bond" evidence="17">
    <location>
        <begin position="200"/>
        <end position="232"/>
    </location>
</feature>
<dbReference type="InterPro" id="IPR019793">
    <property type="entry name" value="Peroxidases_heam-ligand_BS"/>
</dbReference>
<dbReference type="InterPro" id="IPR010255">
    <property type="entry name" value="Haem_peroxidase_sf"/>
</dbReference>
<dbReference type="InterPro" id="IPR019794">
    <property type="entry name" value="Peroxidases_AS"/>
</dbReference>
<dbReference type="PANTHER" id="PTHR31235">
    <property type="entry name" value="PEROXIDASE 25-RELATED"/>
    <property type="match status" value="1"/>
</dbReference>
<feature type="binding site" evidence="15">
    <location>
        <position position="251"/>
    </location>
    <ligand>
        <name>Ca(2+)</name>
        <dbReference type="ChEBI" id="CHEBI:29108"/>
        <label>2</label>
    </ligand>
</feature>
<evidence type="ECO:0000256" key="1">
    <source>
        <dbReference type="ARBA" id="ARBA00000189"/>
    </source>
</evidence>
<dbReference type="GO" id="GO:0005576">
    <property type="term" value="C:extracellular region"/>
    <property type="evidence" value="ECO:0007669"/>
    <property type="project" value="UniProtKB-SubCell"/>
</dbReference>
<evidence type="ECO:0000256" key="7">
    <source>
        <dbReference type="ARBA" id="ARBA00022723"/>
    </source>
</evidence>
<feature type="signal peptide" evidence="18">
    <location>
        <begin position="1"/>
        <end position="24"/>
    </location>
</feature>
<sequence>MPTSTLICFLFFLVILSNFGTSSASLKVGFYRSTCPSAEAIVRKVVNKAVTQNPGLGAGLIRMHFHDCFVRGCDASILLDSTPGSPAEKENVANNPSLQGYEVIDQAKAELEAQCPQTVSCADIIAFAARDSAFKLGGINYAVQSGRRDGRISLKDDPNTNLPAPFFNLQQLQDNFARKGLTLEEMVTLSGAHSIGVSHCSSFSNRLYSFNATNPQDPSVDPRFANELKAKCPNGIGSGSSSPTVSLDFVTPNRLDNKYYQDVQQSKVLLTSDQSLMTSPSTANMVRNFGRQGGVWAKKFARAMVHMGSIEVLTDSDGCDASILLDSNPENPIEKDNVANNPTLRVYDIIDEPKAELVA</sequence>
<protein>
    <recommendedName>
        <fullName evidence="4 18">Peroxidase</fullName>
        <ecNumber evidence="4 18">1.11.1.7</ecNumber>
    </recommendedName>
</protein>
<keyword evidence="7 15" id="KW-0479">Metal-binding</keyword>
<dbReference type="Gene3D" id="1.10.520.10">
    <property type="match status" value="2"/>
</dbReference>
<evidence type="ECO:0000313" key="20">
    <source>
        <dbReference type="EMBL" id="KAJ8438119.1"/>
    </source>
</evidence>
<feature type="binding site" evidence="15">
    <location>
        <position position="74"/>
    </location>
    <ligand>
        <name>Ca(2+)</name>
        <dbReference type="ChEBI" id="CHEBI:29108"/>
        <label>1</label>
    </ligand>
</feature>
<dbReference type="OrthoDB" id="2113341at2759"/>
<evidence type="ECO:0000256" key="8">
    <source>
        <dbReference type="ARBA" id="ARBA00022837"/>
    </source>
</evidence>
<reference evidence="20" key="1">
    <citation type="submission" date="2022-04" db="EMBL/GenBank/DDBJ databases">
        <title>Carnegiea gigantea Genome sequencing and assembly v2.</title>
        <authorList>
            <person name="Copetti D."/>
            <person name="Sanderson M.J."/>
            <person name="Burquez A."/>
            <person name="Wojciechowski M.F."/>
        </authorList>
    </citation>
    <scope>NUCLEOTIDE SEQUENCE</scope>
    <source>
        <strain evidence="20">SGP5-SGP5p</strain>
        <tissue evidence="20">Aerial part</tissue>
    </source>
</reference>
<evidence type="ECO:0000256" key="10">
    <source>
        <dbReference type="ARBA" id="ARBA00023004"/>
    </source>
</evidence>
<feature type="domain" description="Plant heme peroxidase family profile" evidence="19">
    <location>
        <begin position="25"/>
        <end position="331"/>
    </location>
</feature>
<feature type="active site" description="Proton acceptor" evidence="13">
    <location>
        <position position="66"/>
    </location>
</feature>
<accession>A0A9Q1QDV5</accession>
<comment type="catalytic activity">
    <reaction evidence="1 18">
        <text>2 a phenolic donor + H2O2 = 2 a phenolic radical donor + 2 H2O</text>
        <dbReference type="Rhea" id="RHEA:56136"/>
        <dbReference type="ChEBI" id="CHEBI:15377"/>
        <dbReference type="ChEBI" id="CHEBI:16240"/>
        <dbReference type="ChEBI" id="CHEBI:139520"/>
        <dbReference type="ChEBI" id="CHEBI:139521"/>
        <dbReference type="EC" id="1.11.1.7"/>
    </reaction>
</comment>
<feature type="binding site" evidence="14">
    <location>
        <position position="163"/>
    </location>
    <ligand>
        <name>substrate</name>
    </ligand>
</feature>
<dbReference type="AlphaFoldDB" id="A0A9Q1QDV5"/>
<dbReference type="PROSITE" id="PS00436">
    <property type="entry name" value="PEROXIDASE_2"/>
    <property type="match status" value="1"/>
</dbReference>
<evidence type="ECO:0000256" key="15">
    <source>
        <dbReference type="PIRSR" id="PIRSR600823-3"/>
    </source>
</evidence>
<keyword evidence="18" id="KW-0732">Signal</keyword>
<dbReference type="CDD" id="cd00693">
    <property type="entry name" value="secretory_peroxidase"/>
    <property type="match status" value="1"/>
</dbReference>
<evidence type="ECO:0000256" key="6">
    <source>
        <dbReference type="ARBA" id="ARBA00022617"/>
    </source>
</evidence>
<dbReference type="PRINTS" id="PR00461">
    <property type="entry name" value="PLPEROXIDASE"/>
</dbReference>
<dbReference type="PROSITE" id="PS50873">
    <property type="entry name" value="PEROXIDASE_4"/>
    <property type="match status" value="1"/>
</dbReference>
<keyword evidence="5 18" id="KW-0575">Peroxidase</keyword>
<feature type="binding site" evidence="15">
    <location>
        <position position="67"/>
    </location>
    <ligand>
        <name>Ca(2+)</name>
        <dbReference type="ChEBI" id="CHEBI:29108"/>
        <label>1</label>
    </ligand>
</feature>
<feature type="binding site" evidence="15">
    <location>
        <position position="248"/>
    </location>
    <ligand>
        <name>Ca(2+)</name>
        <dbReference type="ChEBI" id="CHEBI:29108"/>
        <label>2</label>
    </ligand>
</feature>
<keyword evidence="21" id="KW-1185">Reference proteome</keyword>
<keyword evidence="6 18" id="KW-0349">Heme</keyword>
<feature type="binding site" evidence="15">
    <location>
        <position position="256"/>
    </location>
    <ligand>
        <name>Ca(2+)</name>
        <dbReference type="ChEBI" id="CHEBI:29108"/>
        <label>2</label>
    </ligand>
</feature>
<keyword evidence="12" id="KW-0325">Glycoprotein</keyword>
<evidence type="ECO:0000256" key="17">
    <source>
        <dbReference type="PIRSR" id="PIRSR600823-5"/>
    </source>
</evidence>
<keyword evidence="8 15" id="KW-0106">Calcium</keyword>
<feature type="chain" id="PRO_5040528916" description="Peroxidase" evidence="18">
    <location>
        <begin position="25"/>
        <end position="359"/>
    </location>
</feature>
<evidence type="ECO:0000256" key="9">
    <source>
        <dbReference type="ARBA" id="ARBA00023002"/>
    </source>
</evidence>
<dbReference type="InterPro" id="IPR002016">
    <property type="entry name" value="Haem_peroxidase"/>
</dbReference>
<dbReference type="SUPFAM" id="SSF48113">
    <property type="entry name" value="Heme-dependent peroxidases"/>
    <property type="match status" value="2"/>
</dbReference>
<keyword evidence="9 18" id="KW-0560">Oxidoreductase</keyword>
<feature type="binding site" description="axial binding residue" evidence="15">
    <location>
        <position position="193"/>
    </location>
    <ligand>
        <name>heme b</name>
        <dbReference type="ChEBI" id="CHEBI:60344"/>
    </ligand>
    <ligandPart>
        <name>Fe</name>
        <dbReference type="ChEBI" id="CHEBI:18248"/>
    </ligandPart>
</feature>
<dbReference type="Proteomes" id="UP001153076">
    <property type="component" value="Unassembled WGS sequence"/>
</dbReference>
<comment type="cofactor">
    <cofactor evidence="15 18">
        <name>heme b</name>
        <dbReference type="ChEBI" id="CHEBI:60344"/>
    </cofactor>
    <text evidence="15 18">Binds 1 heme b (iron(II)-protoporphyrin IX) group per subunit.</text>
</comment>
<keyword evidence="18" id="KW-0376">Hydrogen peroxide</keyword>